<evidence type="ECO:0000256" key="8">
    <source>
        <dbReference type="ARBA" id="ARBA00023010"/>
    </source>
</evidence>
<dbReference type="GO" id="GO:0006606">
    <property type="term" value="P:protein import into nucleus"/>
    <property type="evidence" value="ECO:0007669"/>
    <property type="project" value="TreeGrafter"/>
</dbReference>
<evidence type="ECO:0000256" key="11">
    <source>
        <dbReference type="ARBA" id="ARBA00023242"/>
    </source>
</evidence>
<keyword evidence="7" id="KW-0653">Protein transport</keyword>
<evidence type="ECO:0000256" key="9">
    <source>
        <dbReference type="ARBA" id="ARBA00023132"/>
    </source>
</evidence>
<feature type="domain" description="Nucleoporin Nup133/Nup155-like C-terminal" evidence="13">
    <location>
        <begin position="672"/>
        <end position="1348"/>
    </location>
</feature>
<organism evidence="15 16">
    <name type="scientific">Rhizodiscina lignyota</name>
    <dbReference type="NCBI Taxonomy" id="1504668"/>
    <lineage>
        <taxon>Eukaryota</taxon>
        <taxon>Fungi</taxon>
        <taxon>Dikarya</taxon>
        <taxon>Ascomycota</taxon>
        <taxon>Pezizomycotina</taxon>
        <taxon>Dothideomycetes</taxon>
        <taxon>Pleosporomycetidae</taxon>
        <taxon>Aulographales</taxon>
        <taxon>Rhizodiscinaceae</taxon>
        <taxon>Rhizodiscina</taxon>
    </lineage>
</organism>
<evidence type="ECO:0000256" key="6">
    <source>
        <dbReference type="ARBA" id="ARBA00022816"/>
    </source>
</evidence>
<evidence type="ECO:0000256" key="4">
    <source>
        <dbReference type="ARBA" id="ARBA00007373"/>
    </source>
</evidence>
<evidence type="ECO:0000256" key="3">
    <source>
        <dbReference type="ARBA" id="ARBA00004620"/>
    </source>
</evidence>
<dbReference type="InterPro" id="IPR042533">
    <property type="entry name" value="Nucleoporin_Nup155_C_1"/>
</dbReference>
<dbReference type="OrthoDB" id="338970at2759"/>
<dbReference type="PANTHER" id="PTHR10350">
    <property type="entry name" value="NUCLEAR PORE COMPLEX PROTEIN NUP155"/>
    <property type="match status" value="1"/>
</dbReference>
<dbReference type="GO" id="GO:0051292">
    <property type="term" value="P:nuclear pore complex assembly"/>
    <property type="evidence" value="ECO:0007669"/>
    <property type="project" value="UniProtKB-ARBA"/>
</dbReference>
<feature type="compositionally biased region" description="Low complexity" evidence="12">
    <location>
        <begin position="52"/>
        <end position="65"/>
    </location>
</feature>
<dbReference type="GO" id="GO:0044611">
    <property type="term" value="C:nuclear pore inner ring"/>
    <property type="evidence" value="ECO:0007669"/>
    <property type="project" value="TreeGrafter"/>
</dbReference>
<dbReference type="Gene3D" id="1.25.40.450">
    <property type="entry name" value="Nucleoporin, helical domain, N-terminal subdomain"/>
    <property type="match status" value="1"/>
</dbReference>
<feature type="compositionally biased region" description="Polar residues" evidence="12">
    <location>
        <begin position="16"/>
        <end position="29"/>
    </location>
</feature>
<keyword evidence="10" id="KW-0472">Membrane</keyword>
<gene>
    <name evidence="15" type="ORF">NA57DRAFT_39678</name>
</gene>
<evidence type="ECO:0000313" key="15">
    <source>
        <dbReference type="EMBL" id="KAF2098698.1"/>
    </source>
</evidence>
<evidence type="ECO:0000259" key="14">
    <source>
        <dbReference type="Pfam" id="PF08801"/>
    </source>
</evidence>
<reference evidence="15" key="1">
    <citation type="journal article" date="2020" name="Stud. Mycol.">
        <title>101 Dothideomycetes genomes: a test case for predicting lifestyles and emergence of pathogens.</title>
        <authorList>
            <person name="Haridas S."/>
            <person name="Albert R."/>
            <person name="Binder M."/>
            <person name="Bloem J."/>
            <person name="Labutti K."/>
            <person name="Salamov A."/>
            <person name="Andreopoulos B."/>
            <person name="Baker S."/>
            <person name="Barry K."/>
            <person name="Bills G."/>
            <person name="Bluhm B."/>
            <person name="Cannon C."/>
            <person name="Castanera R."/>
            <person name="Culley D."/>
            <person name="Daum C."/>
            <person name="Ezra D."/>
            <person name="Gonzalez J."/>
            <person name="Henrissat B."/>
            <person name="Kuo A."/>
            <person name="Liang C."/>
            <person name="Lipzen A."/>
            <person name="Lutzoni F."/>
            <person name="Magnuson J."/>
            <person name="Mondo S."/>
            <person name="Nolan M."/>
            <person name="Ohm R."/>
            <person name="Pangilinan J."/>
            <person name="Park H.-J."/>
            <person name="Ramirez L."/>
            <person name="Alfaro M."/>
            <person name="Sun H."/>
            <person name="Tritt A."/>
            <person name="Yoshinaga Y."/>
            <person name="Zwiers L.-H."/>
            <person name="Turgeon B."/>
            <person name="Goodwin S."/>
            <person name="Spatafora J."/>
            <person name="Crous P."/>
            <person name="Grigoriev I."/>
        </authorList>
    </citation>
    <scope>NUCLEOTIDE SEQUENCE</scope>
    <source>
        <strain evidence="15">CBS 133067</strain>
    </source>
</reference>
<feature type="compositionally biased region" description="Pro residues" evidence="12">
    <location>
        <begin position="1"/>
        <end position="11"/>
    </location>
</feature>
<dbReference type="InterPro" id="IPR014908">
    <property type="entry name" value="Nucleoporin_Nup133/Nup155_N"/>
</dbReference>
<keyword evidence="8" id="KW-0811">Translocation</keyword>
<dbReference type="GO" id="GO:0000972">
    <property type="term" value="P:transcription-dependent tethering of RNA polymerase II gene DNA at nuclear periphery"/>
    <property type="evidence" value="ECO:0007669"/>
    <property type="project" value="TreeGrafter"/>
</dbReference>
<comment type="similarity">
    <text evidence="4">Belongs to the non-repetitive/WGA-negative nucleoporin family.</text>
</comment>
<dbReference type="InterPro" id="IPR004870">
    <property type="entry name" value="Nucleoporin_Nup155"/>
</dbReference>
<evidence type="ECO:0000256" key="10">
    <source>
        <dbReference type="ARBA" id="ARBA00023136"/>
    </source>
</evidence>
<dbReference type="GO" id="GO:0006405">
    <property type="term" value="P:RNA export from nucleus"/>
    <property type="evidence" value="ECO:0007669"/>
    <property type="project" value="TreeGrafter"/>
</dbReference>
<evidence type="ECO:0000256" key="12">
    <source>
        <dbReference type="SAM" id="MobiDB-lite"/>
    </source>
</evidence>
<evidence type="ECO:0000256" key="7">
    <source>
        <dbReference type="ARBA" id="ARBA00022927"/>
    </source>
</evidence>
<dbReference type="PANTHER" id="PTHR10350:SF6">
    <property type="entry name" value="NUCLEAR PORE COMPLEX PROTEIN NUP155"/>
    <property type="match status" value="1"/>
</dbReference>
<name>A0A9P4M602_9PEZI</name>
<accession>A0A9P4M602</accession>
<comment type="caution">
    <text evidence="15">The sequence shown here is derived from an EMBL/GenBank/DDBJ whole genome shotgun (WGS) entry which is preliminary data.</text>
</comment>
<evidence type="ECO:0000256" key="5">
    <source>
        <dbReference type="ARBA" id="ARBA00022448"/>
    </source>
</evidence>
<dbReference type="FunFam" id="1.25.40.450:FF:000002">
    <property type="entry name" value="Putative non-repetitive nucleoporin"/>
    <property type="match status" value="1"/>
</dbReference>
<keyword evidence="16" id="KW-1185">Reference proteome</keyword>
<dbReference type="InterPro" id="IPR042537">
    <property type="entry name" value="Nucleoporin_Nup155_C_2"/>
</dbReference>
<protein>
    <submittedName>
        <fullName evidence="15">Nuclear pore complex protein</fullName>
    </submittedName>
</protein>
<sequence length="1401" mass="154623">MSLPPVTPQRPLPGNFIQTPAPSRATASQPPVFGASGSAIQQNGGPVGPAPSQSQSQVNGVGGSSSATLASRAARTVNEMLAVDARYPDLDTYIIQGISSDYDISTSPSGAMAPFQRMKTYALPDKIFEQYNQAQVHTMMGLFAELHHAWLSIDNALYLWDYTAPDPQLIGFEEQPNSIMSVKLVKPREGVFIKEITHMIVVATTSDILLIGLATEKAASGVVTVRLYQTKMQASIKGIDATCVAGSDKTGRIFFAGRSSNDVYELTYQQEEKWFANRCGRVNHTSKGLTSVMPTITFGTRGPPEAVTQIIVDDTRNLVYTLSNQSTIRVFHMATSSTLNLVITRTLSNVISNVMHMVRNSELFRPGVGIVSISPISAREASRLNLMATTNTGCRIFLSATSGTYFSTDSTSAPSSMQVHHVKFPPSEHKSRAGSPKRTPSPNRIYGQNQLVDTNSRYLTGTQSSARFAPGFFFDLFNQGNNTMDNLFISAPDTGRIAGRSDTLQGAKFIETGMTLSISGIAQDIGLVTAEFSAASTPQGFGNELAVQFDKPTTEIAVLTHTGVHTIRRRRMVDIFATLLKQHKINDESLESAVNSFVRFYGRAETIATTLAVTCGQALDVSTDGARVGSLTDPEVVAAARKVFITQGGKAIVNENYALNRGESAVDTVRPSPRHEGMALYIGRLVRSVWKAPILQETATPTGGLTVNPTVPLEKLRDVQRDLTNLQEFLDQNKSFIEGLAGPEALGRVGSKQEEMALQGEHQALSSLVKLIADVIEGMAFVLVLFDNRVDEIILSLSDQARQAVRQLTFETLFTSTQGKELAKELVKAIVNRNIAAGSNVETVAEALRRKCGTFCSADDVVVFKAQEMLKKAEEAGKDTETGRRLLNESLRLFEKVAGSLRMEVLRQGIEAYVKMQFWAGSIELVLEVAKQVDRANRAGSWVKDGSPTDDPRKELYEQRKACYDLIHNIITEVDKATSAQNIPDTQLSIAQRRRSEAYSIIDNSSDELFQMNLYDWYLAQGWPDRLLEIKSPFVVSYLQHKSLEDVLHADLLWKYYTHYARYFEAATVQLQLAKSGFNLGLNARIEYLARAKANAGTKTGADSFRGLNGLSSSMGRSRQGRQEIIREINDLLELANLQEDLLSRLLRDRRLTKDKRPEIMKDLNGPIKTLDELYHQYVDQASYEDLALVIYQIGDYRNLPHVAATWESLIERDQFEQVQIYNEQAADSVQIAQPWERVGERIRTMGAKLQLSEVAFAIQVVLPLAAKYYVDQVLKGDGVLGHNRQARMPPQEWVPALFADLSVPFETMVVVLEGLFYGNEAPWNDRRNRGIVGAWIVYVVQRWFSDSLANGAAGELVFGGEENAMGVLQTLKNVEGANVLTPVTTEESRLLRARIEGALR</sequence>
<evidence type="ECO:0000256" key="1">
    <source>
        <dbReference type="ARBA" id="ARBA00004335"/>
    </source>
</evidence>
<dbReference type="GO" id="GO:0017056">
    <property type="term" value="F:structural constituent of nuclear pore"/>
    <property type="evidence" value="ECO:0007669"/>
    <property type="project" value="InterPro"/>
</dbReference>
<keyword evidence="6" id="KW-0509">mRNA transport</keyword>
<dbReference type="InterPro" id="IPR042538">
    <property type="entry name" value="Nucleoporin_Nup155_C_3"/>
</dbReference>
<dbReference type="FunFam" id="1.25.40.440:FF:000001">
    <property type="entry name" value="Nuclear pore complex subunit"/>
    <property type="match status" value="1"/>
</dbReference>
<dbReference type="Pfam" id="PF03177">
    <property type="entry name" value="Nucleoporin_C"/>
    <property type="match status" value="1"/>
</dbReference>
<proteinExistence type="inferred from homology"/>
<evidence type="ECO:0000256" key="2">
    <source>
        <dbReference type="ARBA" id="ARBA00004567"/>
    </source>
</evidence>
<dbReference type="GO" id="GO:0036228">
    <property type="term" value="P:protein localization to nuclear inner membrane"/>
    <property type="evidence" value="ECO:0007669"/>
    <property type="project" value="TreeGrafter"/>
</dbReference>
<dbReference type="Gene3D" id="1.20.120.1880">
    <property type="entry name" value="Nucleoporin, helical C-terminal domain"/>
    <property type="match status" value="1"/>
</dbReference>
<evidence type="ECO:0000313" key="16">
    <source>
        <dbReference type="Proteomes" id="UP000799772"/>
    </source>
</evidence>
<dbReference type="Pfam" id="PF08801">
    <property type="entry name" value="Nucleoporin_N"/>
    <property type="match status" value="1"/>
</dbReference>
<keyword evidence="5" id="KW-0813">Transport</keyword>
<dbReference type="Proteomes" id="UP000799772">
    <property type="component" value="Unassembled WGS sequence"/>
</dbReference>
<keyword evidence="11" id="KW-0539">Nucleus</keyword>
<dbReference type="GO" id="GO:0051028">
    <property type="term" value="P:mRNA transport"/>
    <property type="evidence" value="ECO:0007669"/>
    <property type="project" value="UniProtKB-KW"/>
</dbReference>
<keyword evidence="9" id="KW-0906">Nuclear pore complex</keyword>
<dbReference type="Gene3D" id="1.20.58.1780">
    <property type="match status" value="1"/>
</dbReference>
<evidence type="ECO:0000259" key="13">
    <source>
        <dbReference type="Pfam" id="PF03177"/>
    </source>
</evidence>
<dbReference type="EMBL" id="ML978126">
    <property type="protein sequence ID" value="KAF2098698.1"/>
    <property type="molecule type" value="Genomic_DNA"/>
</dbReference>
<feature type="region of interest" description="Disordered" evidence="12">
    <location>
        <begin position="1"/>
        <end position="65"/>
    </location>
</feature>
<comment type="subcellular location">
    <subcellularLocation>
        <location evidence="1">Nucleus membrane</location>
        <topology evidence="1">Peripheral membrane protein</topology>
        <orientation evidence="1">Cytoplasmic side</orientation>
    </subcellularLocation>
    <subcellularLocation>
        <location evidence="3">Nucleus membrane</location>
        <topology evidence="3">Peripheral membrane protein</topology>
        <orientation evidence="3">Nucleoplasmic side</orientation>
    </subcellularLocation>
    <subcellularLocation>
        <location evidence="2">Nucleus</location>
        <location evidence="2">Nuclear pore complex</location>
    </subcellularLocation>
</comment>
<dbReference type="InterPro" id="IPR007187">
    <property type="entry name" value="Nucleoporin_Nup133/Nup155_C"/>
</dbReference>
<feature type="domain" description="Nucleoporin Nup133/Nup155-like N-terminal" evidence="14">
    <location>
        <begin position="115"/>
        <end position="565"/>
    </location>
</feature>
<dbReference type="GO" id="GO:0031965">
    <property type="term" value="C:nuclear membrane"/>
    <property type="evidence" value="ECO:0007669"/>
    <property type="project" value="UniProtKB-SubCell"/>
</dbReference>
<dbReference type="Gene3D" id="1.25.40.440">
    <property type="entry name" value="Nucleoporin, helical domain, central subdomain"/>
    <property type="match status" value="1"/>
</dbReference>
<feature type="region of interest" description="Disordered" evidence="12">
    <location>
        <begin position="424"/>
        <end position="444"/>
    </location>
</feature>